<keyword evidence="3" id="KW-0808">Transferase</keyword>
<dbReference type="EMBL" id="FXTO01000039">
    <property type="protein sequence ID" value="SMO97840.1"/>
    <property type="molecule type" value="Genomic_DNA"/>
</dbReference>
<keyword evidence="3" id="KW-0548">Nucleotidyltransferase</keyword>
<evidence type="ECO:0000259" key="2">
    <source>
        <dbReference type="Pfam" id="PF12804"/>
    </source>
</evidence>
<dbReference type="AlphaFoldDB" id="A0A521FQM5"/>
<dbReference type="Pfam" id="PF12804">
    <property type="entry name" value="NTP_transf_3"/>
    <property type="match status" value="1"/>
</dbReference>
<dbReference type="CDD" id="cd04182">
    <property type="entry name" value="GT_2_like_f"/>
    <property type="match status" value="1"/>
</dbReference>
<organism evidence="3 4">
    <name type="scientific">Thalassovita litoralis</name>
    <dbReference type="NCBI Taxonomy" id="1010611"/>
    <lineage>
        <taxon>Bacteria</taxon>
        <taxon>Pseudomonadati</taxon>
        <taxon>Pseudomonadota</taxon>
        <taxon>Alphaproteobacteria</taxon>
        <taxon>Rhodobacterales</taxon>
        <taxon>Roseobacteraceae</taxon>
        <taxon>Thalassovita</taxon>
    </lineage>
</organism>
<dbReference type="RefSeq" id="WP_142494802.1">
    <property type="nucleotide sequence ID" value="NZ_FXTO01000039.1"/>
</dbReference>
<reference evidence="3 4" key="1">
    <citation type="submission" date="2017-05" db="EMBL/GenBank/DDBJ databases">
        <authorList>
            <person name="Varghese N."/>
            <person name="Submissions S."/>
        </authorList>
    </citation>
    <scope>NUCLEOTIDE SEQUENCE [LARGE SCALE GENOMIC DNA]</scope>
    <source>
        <strain evidence="3 4">DSM 29506</strain>
    </source>
</reference>
<dbReference type="GO" id="GO:0016779">
    <property type="term" value="F:nucleotidyltransferase activity"/>
    <property type="evidence" value="ECO:0007669"/>
    <property type="project" value="UniProtKB-KW"/>
</dbReference>
<evidence type="ECO:0000313" key="3">
    <source>
        <dbReference type="EMBL" id="SMO97840.1"/>
    </source>
</evidence>
<gene>
    <name evidence="3" type="ORF">SAMN06265173_13926</name>
</gene>
<dbReference type="PANTHER" id="PTHR43777">
    <property type="entry name" value="MOLYBDENUM COFACTOR CYTIDYLYLTRANSFERASE"/>
    <property type="match status" value="1"/>
</dbReference>
<dbReference type="InterPro" id="IPR029044">
    <property type="entry name" value="Nucleotide-diphossugar_trans"/>
</dbReference>
<dbReference type="InterPro" id="IPR025877">
    <property type="entry name" value="MobA-like_NTP_Trfase"/>
</dbReference>
<dbReference type="Proteomes" id="UP000316030">
    <property type="component" value="Unassembled WGS sequence"/>
</dbReference>
<sequence>MTGCIMILAAGASSRMGPGRDKLLEPLADGLLLRVMVNRALAVCGWVMVCLPGPDHPRVAHIGAATPIWVPDADEGMAASIRAGVRALPEAVTDVMILPADMPEMTEMDLQTVWAAHQAGAITRGASADGTPGHPVIFPQDLLRELTELRGDEGARSVIVRHRQRVHLVPLPAQHALTDLDTPEAWAAWRAAQVI</sequence>
<protein>
    <submittedName>
        <fullName evidence="3">CTP:molybdopterin cytidylyltransferase MocA</fullName>
    </submittedName>
</protein>
<keyword evidence="1" id="KW-0460">Magnesium</keyword>
<evidence type="ECO:0000256" key="1">
    <source>
        <dbReference type="ARBA" id="ARBA00022842"/>
    </source>
</evidence>
<accession>A0A521FQM5</accession>
<dbReference type="SUPFAM" id="SSF53448">
    <property type="entry name" value="Nucleotide-diphospho-sugar transferases"/>
    <property type="match status" value="1"/>
</dbReference>
<proteinExistence type="predicted"/>
<keyword evidence="4" id="KW-1185">Reference proteome</keyword>
<name>A0A521FQM5_9RHOB</name>
<evidence type="ECO:0000313" key="4">
    <source>
        <dbReference type="Proteomes" id="UP000316030"/>
    </source>
</evidence>
<dbReference type="PANTHER" id="PTHR43777:SF1">
    <property type="entry name" value="MOLYBDENUM COFACTOR CYTIDYLYLTRANSFERASE"/>
    <property type="match status" value="1"/>
</dbReference>
<dbReference type="Gene3D" id="3.90.550.10">
    <property type="entry name" value="Spore Coat Polysaccharide Biosynthesis Protein SpsA, Chain A"/>
    <property type="match status" value="1"/>
</dbReference>
<dbReference type="OrthoDB" id="9779263at2"/>
<feature type="domain" description="MobA-like NTP transferase" evidence="2">
    <location>
        <begin position="6"/>
        <end position="164"/>
    </location>
</feature>